<accession>A0A5C6MBC9</accession>
<dbReference type="Pfam" id="PF13432">
    <property type="entry name" value="TPR_16"/>
    <property type="match status" value="1"/>
</dbReference>
<comment type="caution">
    <text evidence="1">The sequence shown here is derived from an EMBL/GenBank/DDBJ whole genome shotgun (WGS) entry which is preliminary data.</text>
</comment>
<sequence length="494" mass="55544">MSGVLADLVHAQISASQSVQREMSPKLRAVFSTFWGSQAEKAAEYVGDYLVENPEADDRFKAYRLWIEALAECKDVDSLQALKKHLFARGQEDAADQPTYAALRGIVHFELDEFSAAKLLASSFEDAAENLYGQELVQLVAQRLGSKNGSHALAEANGRVEDYFHWQAIARDLLKSGAKDALTETLEFIRDEFRGSPLPQLFEYHRCIDEGLYAGAALVAKRLTELYPESVDYRYYYAYVLFEDGDYPGARRVLVEAVRMTGESDAEVVGLLGHCHAKLGDPEQAAHYLKLAVRLLQQEGLPTSHVSQELANVEEELRGDQPDPTIEFPRVTRNWLIKLSPRRYHELASSSDSAIDKLLRPMGKEPRPGDYCFFAAETPSGKKGQSIWKIVAIYVVVSEPMWHPIHHFHSTLQLVKRLPEGIPVDVETMDQEMDQENSERAASDSASTQQGDAIHYGVYELDMGALTIIEEAARMHRDEMIERRQGNQSRRPTA</sequence>
<dbReference type="Gene3D" id="1.25.40.10">
    <property type="entry name" value="Tetratricopeptide repeat domain"/>
    <property type="match status" value="1"/>
</dbReference>
<reference evidence="1 2" key="1">
    <citation type="submission" date="2019-08" db="EMBL/GenBank/DDBJ databases">
        <title>100 year-old enigma solved: identification of Planctomyces bekefii, the type genus and species of the phylum Planctomycetes.</title>
        <authorList>
            <person name="Svetlana D.N."/>
            <person name="Overmann J."/>
        </authorList>
    </citation>
    <scope>NUCLEOTIDE SEQUENCE [LARGE SCALE GENOMIC DNA]</scope>
    <source>
        <strain evidence="1">Phe10_nw2017</strain>
    </source>
</reference>
<dbReference type="Proteomes" id="UP000321083">
    <property type="component" value="Unassembled WGS sequence"/>
</dbReference>
<reference evidence="1 2" key="2">
    <citation type="submission" date="2019-08" db="EMBL/GenBank/DDBJ databases">
        <authorList>
            <person name="Henke P."/>
        </authorList>
    </citation>
    <scope>NUCLEOTIDE SEQUENCE [LARGE SCALE GENOMIC DNA]</scope>
    <source>
        <strain evidence="1">Phe10_nw2017</strain>
    </source>
</reference>
<dbReference type="EMBL" id="SRHE01000037">
    <property type="protein sequence ID" value="TWW12158.1"/>
    <property type="molecule type" value="Genomic_DNA"/>
</dbReference>
<dbReference type="AlphaFoldDB" id="A0A5C6MBC9"/>
<proteinExistence type="predicted"/>
<dbReference type="SUPFAM" id="SSF48452">
    <property type="entry name" value="TPR-like"/>
    <property type="match status" value="1"/>
</dbReference>
<evidence type="ECO:0000313" key="2">
    <source>
        <dbReference type="Proteomes" id="UP000321083"/>
    </source>
</evidence>
<gene>
    <name evidence="1" type="ORF">E3A20_03460</name>
</gene>
<evidence type="ECO:0000313" key="1">
    <source>
        <dbReference type="EMBL" id="TWW12158.1"/>
    </source>
</evidence>
<dbReference type="InterPro" id="IPR011990">
    <property type="entry name" value="TPR-like_helical_dom_sf"/>
</dbReference>
<protein>
    <submittedName>
        <fullName evidence="1">Uncharacterized protein</fullName>
    </submittedName>
</protein>
<keyword evidence="2" id="KW-1185">Reference proteome</keyword>
<organism evidence="1 2">
    <name type="scientific">Planctomyces bekefii</name>
    <dbReference type="NCBI Taxonomy" id="1653850"/>
    <lineage>
        <taxon>Bacteria</taxon>
        <taxon>Pseudomonadati</taxon>
        <taxon>Planctomycetota</taxon>
        <taxon>Planctomycetia</taxon>
        <taxon>Planctomycetales</taxon>
        <taxon>Planctomycetaceae</taxon>
        <taxon>Planctomyces</taxon>
    </lineage>
</organism>
<name>A0A5C6MBC9_9PLAN</name>